<proteinExistence type="predicted"/>
<organism evidence="4 5">
    <name type="scientific">Stygiobacter electus</name>
    <dbReference type="NCBI Taxonomy" id="3032292"/>
    <lineage>
        <taxon>Bacteria</taxon>
        <taxon>Pseudomonadati</taxon>
        <taxon>Ignavibacteriota</taxon>
        <taxon>Ignavibacteria</taxon>
        <taxon>Ignavibacteriales</taxon>
        <taxon>Melioribacteraceae</taxon>
        <taxon>Stygiobacter</taxon>
    </lineage>
</organism>
<dbReference type="AlphaFoldDB" id="A0AAE3NYN4"/>
<dbReference type="InterPro" id="IPR001789">
    <property type="entry name" value="Sig_transdc_resp-reg_receiver"/>
</dbReference>
<keyword evidence="1 2" id="KW-0597">Phosphoprotein</keyword>
<protein>
    <submittedName>
        <fullName evidence="4">Response regulator</fullName>
    </submittedName>
</protein>
<evidence type="ECO:0000313" key="4">
    <source>
        <dbReference type="EMBL" id="MDF1611157.1"/>
    </source>
</evidence>
<dbReference type="Proteomes" id="UP001221302">
    <property type="component" value="Unassembled WGS sequence"/>
</dbReference>
<reference evidence="4" key="1">
    <citation type="submission" date="2023-03" db="EMBL/GenBank/DDBJ databases">
        <title>Stygiobacter electus gen. nov., sp. nov., facultatively anaerobic thermotolerant bacterium of the class Ignavibacteria from a well of Yessentuki mineral water deposit.</title>
        <authorList>
            <person name="Podosokorskaya O.A."/>
            <person name="Elcheninov A.G."/>
            <person name="Petrova N.F."/>
            <person name="Zavarzina D.G."/>
            <person name="Kublanov I.V."/>
            <person name="Merkel A.Y."/>
        </authorList>
    </citation>
    <scope>NUCLEOTIDE SEQUENCE</scope>
    <source>
        <strain evidence="4">09-Me</strain>
    </source>
</reference>
<dbReference type="InterPro" id="IPR011006">
    <property type="entry name" value="CheY-like_superfamily"/>
</dbReference>
<dbReference type="CDD" id="cd17546">
    <property type="entry name" value="REC_hyHK_CKI1_RcsC-like"/>
    <property type="match status" value="1"/>
</dbReference>
<dbReference type="InterPro" id="IPR050595">
    <property type="entry name" value="Bact_response_regulator"/>
</dbReference>
<feature type="modified residue" description="4-aspartylphosphate" evidence="2">
    <location>
        <position position="56"/>
    </location>
</feature>
<dbReference type="Pfam" id="PF00072">
    <property type="entry name" value="Response_reg"/>
    <property type="match status" value="1"/>
</dbReference>
<sequence length="126" mass="14258">MENIKLPCLLIVEDDIENVKYLKLLLRNNFQIETCDNSDDCLAILNSKNVNIILMDITIHGSKDGLQLTKEIKENPKFTHIPIIAITAHAYQKDKLNALKAGVDEFLTKPVDGIVLKNILIKFSKK</sequence>
<evidence type="ECO:0000313" key="5">
    <source>
        <dbReference type="Proteomes" id="UP001221302"/>
    </source>
</evidence>
<evidence type="ECO:0000256" key="2">
    <source>
        <dbReference type="PROSITE-ProRule" id="PRU00169"/>
    </source>
</evidence>
<dbReference type="SMART" id="SM00448">
    <property type="entry name" value="REC"/>
    <property type="match status" value="1"/>
</dbReference>
<feature type="domain" description="Response regulatory" evidence="3">
    <location>
        <begin position="8"/>
        <end position="124"/>
    </location>
</feature>
<dbReference type="PROSITE" id="PS50110">
    <property type="entry name" value="RESPONSE_REGULATORY"/>
    <property type="match status" value="1"/>
</dbReference>
<gene>
    <name evidence="4" type="ORF">P0M35_03280</name>
</gene>
<dbReference type="SUPFAM" id="SSF52172">
    <property type="entry name" value="CheY-like"/>
    <property type="match status" value="1"/>
</dbReference>
<evidence type="ECO:0000256" key="1">
    <source>
        <dbReference type="ARBA" id="ARBA00022553"/>
    </source>
</evidence>
<dbReference type="PANTHER" id="PTHR44591">
    <property type="entry name" value="STRESS RESPONSE REGULATOR PROTEIN 1"/>
    <property type="match status" value="1"/>
</dbReference>
<comment type="caution">
    <text evidence="4">The sequence shown here is derived from an EMBL/GenBank/DDBJ whole genome shotgun (WGS) entry which is preliminary data.</text>
</comment>
<dbReference type="GO" id="GO:0000160">
    <property type="term" value="P:phosphorelay signal transduction system"/>
    <property type="evidence" value="ECO:0007669"/>
    <property type="project" value="InterPro"/>
</dbReference>
<accession>A0AAE3NYN4</accession>
<dbReference type="RefSeq" id="WP_321534924.1">
    <property type="nucleotide sequence ID" value="NZ_JARGDL010000003.1"/>
</dbReference>
<dbReference type="EMBL" id="JARGDL010000003">
    <property type="protein sequence ID" value="MDF1611157.1"/>
    <property type="molecule type" value="Genomic_DNA"/>
</dbReference>
<keyword evidence="5" id="KW-1185">Reference proteome</keyword>
<name>A0AAE3NYN4_9BACT</name>
<dbReference type="Gene3D" id="3.40.50.2300">
    <property type="match status" value="1"/>
</dbReference>
<evidence type="ECO:0000259" key="3">
    <source>
        <dbReference type="PROSITE" id="PS50110"/>
    </source>
</evidence>
<dbReference type="PANTHER" id="PTHR44591:SF3">
    <property type="entry name" value="RESPONSE REGULATORY DOMAIN-CONTAINING PROTEIN"/>
    <property type="match status" value="1"/>
</dbReference>